<name>A0ABR3UWB3_9PLEO</name>
<organism evidence="3 4">
    <name type="scientific">Alternaria dauci</name>
    <dbReference type="NCBI Taxonomy" id="48095"/>
    <lineage>
        <taxon>Eukaryota</taxon>
        <taxon>Fungi</taxon>
        <taxon>Dikarya</taxon>
        <taxon>Ascomycota</taxon>
        <taxon>Pezizomycotina</taxon>
        <taxon>Dothideomycetes</taxon>
        <taxon>Pleosporomycetidae</taxon>
        <taxon>Pleosporales</taxon>
        <taxon>Pleosporineae</taxon>
        <taxon>Pleosporaceae</taxon>
        <taxon>Alternaria</taxon>
        <taxon>Alternaria sect. Porri</taxon>
    </lineage>
</organism>
<dbReference type="GeneID" id="96081298"/>
<dbReference type="Proteomes" id="UP001578633">
    <property type="component" value="Chromosome 1"/>
</dbReference>
<accession>A0ABR3UWB3</accession>
<gene>
    <name evidence="3" type="ORF">ACET3X_000976</name>
</gene>
<comment type="caution">
    <text evidence="3">The sequence shown here is derived from an EMBL/GenBank/DDBJ whole genome shotgun (WGS) entry which is preliminary data.</text>
</comment>
<evidence type="ECO:0000313" key="4">
    <source>
        <dbReference type="Proteomes" id="UP001578633"/>
    </source>
</evidence>
<sequence length="637" mass="72294">MARYQANTIQSNSLRRRLLQDIAEIKQDPYPNVDLKFNDNDITEACLILTPEGQEPLHLTIRFPDRYPLIAPGITIQSQIIHPNIFGEYICATMLNTEEGWTPAYTLKGIVIQLLSFFCSDSLEQDDSDGTIDLAEYRKQSTRSYGKRIHGIICYSCGFETSSPPGPADDMEVDSTPASTVVAFAQGHRNTLSKLFTLPDEIVLAVLNVSETRDVLAFAEAVPSIKTMINSYDFIRIRELQCFCLKRSFLNTKLGIGISIDGGNRPVLRSEFDLLSWEAFSTYRVRRSVQGVSFDRWLPLPLSRRHWNQVKTEVKSCMQKIHTAANMFSNEPYHVDVLYRTMNAIVVQFSSDAEKGYAGPDERSTLSHASEKAVDAYFGLFHLLLCLATENEEIIVSANHTIKRFIVGPRTKKHFPDLGHVLIAALICDAGLTEELTYEIIREAILRNVVWMLDDKGAGMAELAYLEPSVISTYRTKMTYAASPTSYRLIMFMKLFSSAARPPNKNLIELRDSLFDAHGAPPRGTSTRMAEDIREIHEFNSFPQFLAKMGIKQRPSQSQFTTFLRRTITDSVDAGYSIMPLTQTQLYLIRQAKEPDVEVAEDVYVTYDDQRWFRDRSWPKPSFFPNRGGRGGGMRRR</sequence>
<dbReference type="SMART" id="SM00212">
    <property type="entry name" value="UBCc"/>
    <property type="match status" value="1"/>
</dbReference>
<dbReference type="Pfam" id="PF00179">
    <property type="entry name" value="UQ_con"/>
    <property type="match status" value="1"/>
</dbReference>
<keyword evidence="4" id="KW-1185">Reference proteome</keyword>
<dbReference type="PANTHER" id="PTHR24067">
    <property type="entry name" value="UBIQUITIN-CONJUGATING ENZYME E2"/>
    <property type="match status" value="1"/>
</dbReference>
<dbReference type="RefSeq" id="XP_069311218.1">
    <property type="nucleotide sequence ID" value="XM_069448331.1"/>
</dbReference>
<dbReference type="EMBL" id="JBHGVX010000001">
    <property type="protein sequence ID" value="KAL1800634.1"/>
    <property type="molecule type" value="Genomic_DNA"/>
</dbReference>
<reference evidence="3 4" key="1">
    <citation type="submission" date="2024-09" db="EMBL/GenBank/DDBJ databases">
        <title>T2T genomes of carrot and Alternaria dauci and their utility for understanding host-pathogen interaction during carrot leaf blight disease.</title>
        <authorList>
            <person name="Liu W."/>
            <person name="Xu S."/>
            <person name="Ou C."/>
            <person name="Liu X."/>
            <person name="Zhuang F."/>
            <person name="Deng X.W."/>
        </authorList>
    </citation>
    <scope>NUCLEOTIDE SEQUENCE [LARGE SCALE GENOMIC DNA]</scope>
    <source>
        <strain evidence="3 4">A2016</strain>
    </source>
</reference>
<evidence type="ECO:0000256" key="1">
    <source>
        <dbReference type="ARBA" id="ARBA00022786"/>
    </source>
</evidence>
<feature type="domain" description="UBC core" evidence="2">
    <location>
        <begin position="13"/>
        <end position="158"/>
    </location>
</feature>
<dbReference type="PROSITE" id="PS50127">
    <property type="entry name" value="UBC_2"/>
    <property type="match status" value="1"/>
</dbReference>
<keyword evidence="1" id="KW-0833">Ubl conjugation pathway</keyword>
<dbReference type="InterPro" id="IPR050113">
    <property type="entry name" value="Ub_conjugating_enzyme"/>
</dbReference>
<dbReference type="InterPro" id="IPR016135">
    <property type="entry name" value="UBQ-conjugating_enzyme/RWD"/>
</dbReference>
<protein>
    <recommendedName>
        <fullName evidence="2">UBC core domain-containing protein</fullName>
    </recommendedName>
</protein>
<proteinExistence type="predicted"/>
<dbReference type="InterPro" id="IPR000608">
    <property type="entry name" value="UBC"/>
</dbReference>
<evidence type="ECO:0000259" key="2">
    <source>
        <dbReference type="PROSITE" id="PS50127"/>
    </source>
</evidence>
<dbReference type="Gene3D" id="3.10.110.10">
    <property type="entry name" value="Ubiquitin Conjugating Enzyme"/>
    <property type="match status" value="1"/>
</dbReference>
<evidence type="ECO:0000313" key="3">
    <source>
        <dbReference type="EMBL" id="KAL1800634.1"/>
    </source>
</evidence>
<dbReference type="SUPFAM" id="SSF54495">
    <property type="entry name" value="UBC-like"/>
    <property type="match status" value="1"/>
</dbReference>